<keyword evidence="3 5" id="KW-1133">Transmembrane helix</keyword>
<comment type="caution">
    <text evidence="6">The sequence shown here is derived from an EMBL/GenBank/DDBJ whole genome shotgun (WGS) entry which is preliminary data.</text>
</comment>
<keyword evidence="5" id="KW-1003">Cell membrane</keyword>
<gene>
    <name evidence="6" type="ORF">ACFSSA_14115</name>
</gene>
<evidence type="ECO:0000256" key="3">
    <source>
        <dbReference type="ARBA" id="ARBA00022989"/>
    </source>
</evidence>
<keyword evidence="4 5" id="KW-0472">Membrane</keyword>
<evidence type="ECO:0000256" key="5">
    <source>
        <dbReference type="RuleBase" id="RU363041"/>
    </source>
</evidence>
<feature type="transmembrane region" description="Helical" evidence="5">
    <location>
        <begin position="69"/>
        <end position="88"/>
    </location>
</feature>
<dbReference type="InterPro" id="IPR002781">
    <property type="entry name" value="TM_pro_TauE-like"/>
</dbReference>
<feature type="transmembrane region" description="Helical" evidence="5">
    <location>
        <begin position="44"/>
        <end position="62"/>
    </location>
</feature>
<keyword evidence="7" id="KW-1185">Reference proteome</keyword>
<name>A0ABW5D9Q9_9BACT</name>
<evidence type="ECO:0000256" key="2">
    <source>
        <dbReference type="ARBA" id="ARBA00022692"/>
    </source>
</evidence>
<evidence type="ECO:0000256" key="1">
    <source>
        <dbReference type="ARBA" id="ARBA00004141"/>
    </source>
</evidence>
<reference evidence="7" key="1">
    <citation type="journal article" date="2019" name="Int. J. Syst. Evol. Microbiol.">
        <title>The Global Catalogue of Microorganisms (GCM) 10K type strain sequencing project: providing services to taxonomists for standard genome sequencing and annotation.</title>
        <authorList>
            <consortium name="The Broad Institute Genomics Platform"/>
            <consortium name="The Broad Institute Genome Sequencing Center for Infectious Disease"/>
            <person name="Wu L."/>
            <person name="Ma J."/>
        </authorList>
    </citation>
    <scope>NUCLEOTIDE SEQUENCE [LARGE SCALE GENOMIC DNA]</scope>
    <source>
        <strain evidence="7">CGMCC 4.7106</strain>
    </source>
</reference>
<dbReference type="PANTHER" id="PTHR43701">
    <property type="entry name" value="MEMBRANE TRANSPORTER PROTEIN MJ0441-RELATED"/>
    <property type="match status" value="1"/>
</dbReference>
<protein>
    <recommendedName>
        <fullName evidence="5">Probable membrane transporter protein</fullName>
    </recommendedName>
</protein>
<sequence length="120" mass="12448">MKIILLSIAIGLLAGLLGALCGVGGGIVLVPAFVAFFGFEQKQAVATSLAVIILTSLVATLNNARAGNLIDWKIVVFVGIASAVTAWFGSDLMRSLSNQVLTRTFGVVLVVFGARMLIKG</sequence>
<dbReference type="RefSeq" id="WP_386821174.1">
    <property type="nucleotide sequence ID" value="NZ_JBHUIT010000031.1"/>
</dbReference>
<dbReference type="PANTHER" id="PTHR43701:SF2">
    <property type="entry name" value="MEMBRANE TRANSPORTER PROTEIN YJNA-RELATED"/>
    <property type="match status" value="1"/>
</dbReference>
<evidence type="ECO:0000313" key="7">
    <source>
        <dbReference type="Proteomes" id="UP001597375"/>
    </source>
</evidence>
<evidence type="ECO:0000256" key="4">
    <source>
        <dbReference type="ARBA" id="ARBA00023136"/>
    </source>
</evidence>
<comment type="similarity">
    <text evidence="5">Belongs to the 4-toluene sulfonate uptake permease (TSUP) (TC 2.A.102) family.</text>
</comment>
<comment type="subcellular location">
    <subcellularLocation>
        <location evidence="5">Cell membrane</location>
        <topology evidence="5">Multi-pass membrane protein</topology>
    </subcellularLocation>
    <subcellularLocation>
        <location evidence="1">Membrane</location>
        <topology evidence="1">Multi-pass membrane protein</topology>
    </subcellularLocation>
</comment>
<keyword evidence="2 5" id="KW-0812">Transmembrane</keyword>
<feature type="transmembrane region" description="Helical" evidence="5">
    <location>
        <begin position="100"/>
        <end position="118"/>
    </location>
</feature>
<dbReference type="EMBL" id="JBHUIT010000031">
    <property type="protein sequence ID" value="MFD2257813.1"/>
    <property type="molecule type" value="Genomic_DNA"/>
</dbReference>
<proteinExistence type="inferred from homology"/>
<evidence type="ECO:0000313" key="6">
    <source>
        <dbReference type="EMBL" id="MFD2257813.1"/>
    </source>
</evidence>
<dbReference type="Proteomes" id="UP001597375">
    <property type="component" value="Unassembled WGS sequence"/>
</dbReference>
<dbReference type="InterPro" id="IPR051598">
    <property type="entry name" value="TSUP/Inactive_protease-like"/>
</dbReference>
<dbReference type="Pfam" id="PF01925">
    <property type="entry name" value="TauE"/>
    <property type="match status" value="1"/>
</dbReference>
<accession>A0ABW5D9Q9</accession>
<feature type="transmembrane region" description="Helical" evidence="5">
    <location>
        <begin position="12"/>
        <end position="38"/>
    </location>
</feature>
<organism evidence="6 7">
    <name type="scientific">Luteolibacter algae</name>
    <dbReference type="NCBI Taxonomy" id="454151"/>
    <lineage>
        <taxon>Bacteria</taxon>
        <taxon>Pseudomonadati</taxon>
        <taxon>Verrucomicrobiota</taxon>
        <taxon>Verrucomicrobiia</taxon>
        <taxon>Verrucomicrobiales</taxon>
        <taxon>Verrucomicrobiaceae</taxon>
        <taxon>Luteolibacter</taxon>
    </lineage>
</organism>